<feature type="domain" description="NADPH-dependent FMN reductase-like" evidence="1">
    <location>
        <begin position="109"/>
        <end position="257"/>
    </location>
</feature>
<dbReference type="InterPro" id="IPR029039">
    <property type="entry name" value="Flavoprotein-like_sf"/>
</dbReference>
<dbReference type="PANTHER" id="PTHR30543:SF21">
    <property type="entry name" value="NAD(P)H-DEPENDENT FMN REDUCTASE LOT6"/>
    <property type="match status" value="1"/>
</dbReference>
<dbReference type="AlphaFoldDB" id="A0A7R8ZFZ9"/>
<protein>
    <recommendedName>
        <fullName evidence="1">NADPH-dependent FMN reductase-like domain-containing protein</fullName>
    </recommendedName>
</protein>
<dbReference type="InterPro" id="IPR005025">
    <property type="entry name" value="FMN_Rdtase-like_dom"/>
</dbReference>
<accession>A0A7R8ZFZ9</accession>
<dbReference type="PANTHER" id="PTHR30543">
    <property type="entry name" value="CHROMATE REDUCTASE"/>
    <property type="match status" value="1"/>
</dbReference>
<dbReference type="SUPFAM" id="SSF52218">
    <property type="entry name" value="Flavoproteins"/>
    <property type="match status" value="1"/>
</dbReference>
<name>A0A7R8ZFZ9_9CRUS</name>
<reference evidence="2" key="1">
    <citation type="submission" date="2020-11" db="EMBL/GenBank/DDBJ databases">
        <authorList>
            <person name="Tran Van P."/>
        </authorList>
    </citation>
    <scope>NUCLEOTIDE SEQUENCE</scope>
</reference>
<sequence>MVIHDGQGEDVGNQVTSQHLLAVFPVEIRESDVIQTCISPEKFPAIVVRKIFPDVPNFPQSEKYMKPLQGCNTIALGTSTLFVGVEQSRRVHYAKQPNITIVLTRMSANIVVFLGSQRDGRNAIRVGKVVERCLKKSSELEVTVLDPTDYNVPVVKQPLHFMSDASQAPSWMLEVNTIILNADGYVVVTPEYNCAVSPALSNFMDHFPPSIFKHKPCSIVTYSLGIYGGIRAATLARPHLSEFGMVTLPTQVSIPKVTSHLNDQGEPIGDEGEKVCSKLQKVADEVTWYTLGLKKLKTEQPPPL</sequence>
<dbReference type="InterPro" id="IPR050712">
    <property type="entry name" value="NAD(P)H-dep_reductase"/>
</dbReference>
<dbReference type="OrthoDB" id="68575at2759"/>
<dbReference type="Gene3D" id="3.40.50.360">
    <property type="match status" value="1"/>
</dbReference>
<evidence type="ECO:0000259" key="1">
    <source>
        <dbReference type="Pfam" id="PF03358"/>
    </source>
</evidence>
<dbReference type="GO" id="GO:0016491">
    <property type="term" value="F:oxidoreductase activity"/>
    <property type="evidence" value="ECO:0007669"/>
    <property type="project" value="InterPro"/>
</dbReference>
<dbReference type="GO" id="GO:0005829">
    <property type="term" value="C:cytosol"/>
    <property type="evidence" value="ECO:0007669"/>
    <property type="project" value="TreeGrafter"/>
</dbReference>
<dbReference type="Pfam" id="PF03358">
    <property type="entry name" value="FMN_red"/>
    <property type="match status" value="1"/>
</dbReference>
<gene>
    <name evidence="2" type="ORF">CTOB1V02_LOCUS106</name>
</gene>
<dbReference type="GO" id="GO:0010181">
    <property type="term" value="F:FMN binding"/>
    <property type="evidence" value="ECO:0007669"/>
    <property type="project" value="TreeGrafter"/>
</dbReference>
<organism evidence="2">
    <name type="scientific">Cyprideis torosa</name>
    <dbReference type="NCBI Taxonomy" id="163714"/>
    <lineage>
        <taxon>Eukaryota</taxon>
        <taxon>Metazoa</taxon>
        <taxon>Ecdysozoa</taxon>
        <taxon>Arthropoda</taxon>
        <taxon>Crustacea</taxon>
        <taxon>Oligostraca</taxon>
        <taxon>Ostracoda</taxon>
        <taxon>Podocopa</taxon>
        <taxon>Podocopida</taxon>
        <taxon>Cytherocopina</taxon>
        <taxon>Cytheroidea</taxon>
        <taxon>Cytherideidae</taxon>
        <taxon>Cyprideis</taxon>
    </lineage>
</organism>
<proteinExistence type="predicted"/>
<evidence type="ECO:0000313" key="2">
    <source>
        <dbReference type="EMBL" id="CAD7222089.1"/>
    </source>
</evidence>
<dbReference type="EMBL" id="OB660026">
    <property type="protein sequence ID" value="CAD7222089.1"/>
    <property type="molecule type" value="Genomic_DNA"/>
</dbReference>